<keyword evidence="2" id="KW-1133">Transmembrane helix</keyword>
<dbReference type="EMBL" id="PGFH01000001">
    <property type="protein sequence ID" value="PJJ82043.1"/>
    <property type="molecule type" value="Genomic_DNA"/>
</dbReference>
<evidence type="ECO:0008006" key="5">
    <source>
        <dbReference type="Google" id="ProtNLM"/>
    </source>
</evidence>
<dbReference type="OrthoDB" id="5244233at2"/>
<feature type="transmembrane region" description="Helical" evidence="2">
    <location>
        <begin position="156"/>
        <end position="177"/>
    </location>
</feature>
<reference evidence="3 4" key="1">
    <citation type="submission" date="2017-11" db="EMBL/GenBank/DDBJ databases">
        <title>Genomic Encyclopedia of Archaeal and Bacterial Type Strains, Phase II (KMG-II): From Individual Species to Whole Genera.</title>
        <authorList>
            <person name="Goeker M."/>
        </authorList>
    </citation>
    <scope>NUCLEOTIDE SEQUENCE [LARGE SCALE GENOMIC DNA]</scope>
    <source>
        <strain evidence="3 4">DSM 16400</strain>
    </source>
</reference>
<evidence type="ECO:0000313" key="4">
    <source>
        <dbReference type="Proteomes" id="UP000231742"/>
    </source>
</evidence>
<feature type="transmembrane region" description="Helical" evidence="2">
    <location>
        <begin position="189"/>
        <end position="209"/>
    </location>
</feature>
<gene>
    <name evidence="3" type="ORF">CLV85_1231</name>
</gene>
<organism evidence="3 4">
    <name type="scientific">Salinibacterium amurskyense</name>
    <dbReference type="NCBI Taxonomy" id="205941"/>
    <lineage>
        <taxon>Bacteria</taxon>
        <taxon>Bacillati</taxon>
        <taxon>Actinomycetota</taxon>
        <taxon>Actinomycetes</taxon>
        <taxon>Micrococcales</taxon>
        <taxon>Microbacteriaceae</taxon>
        <taxon>Salinibacterium</taxon>
    </lineage>
</organism>
<evidence type="ECO:0000256" key="2">
    <source>
        <dbReference type="SAM" id="Phobius"/>
    </source>
</evidence>
<sequence>MTDASNPLPAAGWYRDPAGGAAPRWWNGTAWAAANTVPADATPLPTPAPAPVTPPAASANPVAPVAPAAPVAPVAPAMSPTPAATTPGVGSAPSYSYAAPSNVSDAGTNTWQIWLIVLLPLLQIPGLLAIDASAFIPRPTDGPADAQLRLMLDPGYLWVSLSGWLVFLAAIPLAIFDRRALDRRGVDRPFHWAFVFIGWFVYAIGRSVVVRRRTGQGLAPLWGSVGVVLLGFIANIIFFVSLVAQISESF</sequence>
<accession>A0A2M9D986</accession>
<name>A0A2M9D986_9MICO</name>
<evidence type="ECO:0000256" key="1">
    <source>
        <dbReference type="SAM" id="MobiDB-lite"/>
    </source>
</evidence>
<comment type="caution">
    <text evidence="3">The sequence shown here is derived from an EMBL/GenBank/DDBJ whole genome shotgun (WGS) entry which is preliminary data.</text>
</comment>
<dbReference type="AlphaFoldDB" id="A0A2M9D986"/>
<evidence type="ECO:0000313" key="3">
    <source>
        <dbReference type="EMBL" id="PJJ82043.1"/>
    </source>
</evidence>
<keyword evidence="4" id="KW-1185">Reference proteome</keyword>
<feature type="transmembrane region" description="Helical" evidence="2">
    <location>
        <begin position="221"/>
        <end position="244"/>
    </location>
</feature>
<dbReference type="Proteomes" id="UP000231742">
    <property type="component" value="Unassembled WGS sequence"/>
</dbReference>
<dbReference type="RefSeq" id="WP_100388675.1">
    <property type="nucleotide sequence ID" value="NZ_BMZU01000001.1"/>
</dbReference>
<keyword evidence="2" id="KW-0472">Membrane</keyword>
<keyword evidence="2" id="KW-0812">Transmembrane</keyword>
<feature type="transmembrane region" description="Helical" evidence="2">
    <location>
        <begin position="113"/>
        <end position="136"/>
    </location>
</feature>
<feature type="region of interest" description="Disordered" evidence="1">
    <location>
        <begin position="42"/>
        <end position="62"/>
    </location>
</feature>
<feature type="compositionally biased region" description="Pro residues" evidence="1">
    <location>
        <begin position="44"/>
        <end position="54"/>
    </location>
</feature>
<proteinExistence type="predicted"/>
<protein>
    <recommendedName>
        <fullName evidence="5">DUF2510 domain-containing protein</fullName>
    </recommendedName>
</protein>